<sequence>MTTLVVLHLSLVLNHPLQRNLLSDYILFWAGIILVLWKTKRQKDLDSNLLSNLFGLLLLIFIIARPLYLWNLDTALFLGGPLVAFAGLGLIVFGFRGLQRRWHFVLLLCLIFPTPSLTLEHLLPFTHLTTATSGFLLHYIGFKVTYQGDLLTLPTGQVSVGYLCTGGPLIIYLFKICFLSIITFSLNWLQKLGLALCAIGTGFAVGSVRIALLAVVVNNERIFHYWHDENGSEIFLAIAVTIFVILCNWLLPLEEFNSRKKQLQTTPVFGCLQKWRIPMLLVTWSTLVLGAVYLICAPSSIGVLADALPDKLAIKGWEQVWVDQVNTSFRKEIITVNDSDQALSSKRYIYHHNNQYINVQMRYIVNTYGNIENYLKKFTEITNVKDIGKNIHSKNGIGYYVLLNDSNQAYLTACINPRGGSTVTQDQFLSNRNSYDSTANRILPWLLGTAILKDNRCLWIQLSTALDGAGSESTYPILESVWDTNYTLWRSHFPKL</sequence>
<dbReference type="GO" id="GO:0006508">
    <property type="term" value="P:proteolysis"/>
    <property type="evidence" value="ECO:0007669"/>
    <property type="project" value="UniProtKB-KW"/>
</dbReference>
<name>A0AAP5I3B3_9CYAN</name>
<protein>
    <submittedName>
        <fullName evidence="9">Cyanoexosortase A system-associated protein</fullName>
    </submittedName>
</protein>
<feature type="transmembrane region" description="Helical" evidence="8">
    <location>
        <begin position="20"/>
        <end position="37"/>
    </location>
</feature>
<organism evidence="9 10">
    <name type="scientific">Aetokthonos hydrillicola Thurmond2011</name>
    <dbReference type="NCBI Taxonomy" id="2712845"/>
    <lineage>
        <taxon>Bacteria</taxon>
        <taxon>Bacillati</taxon>
        <taxon>Cyanobacteriota</taxon>
        <taxon>Cyanophyceae</taxon>
        <taxon>Nostocales</taxon>
        <taxon>Hapalosiphonaceae</taxon>
        <taxon>Aetokthonos</taxon>
    </lineage>
</organism>
<accession>A0AAP5I3B3</accession>
<dbReference type="GO" id="GO:0008233">
    <property type="term" value="F:peptidase activity"/>
    <property type="evidence" value="ECO:0007669"/>
    <property type="project" value="UniProtKB-KW"/>
</dbReference>
<keyword evidence="5" id="KW-0378">Hydrolase</keyword>
<evidence type="ECO:0000256" key="7">
    <source>
        <dbReference type="ARBA" id="ARBA00023136"/>
    </source>
</evidence>
<evidence type="ECO:0000256" key="6">
    <source>
        <dbReference type="ARBA" id="ARBA00022989"/>
    </source>
</evidence>
<keyword evidence="3" id="KW-0645">Protease</keyword>
<feature type="transmembrane region" description="Helical" evidence="8">
    <location>
        <begin position="194"/>
        <end position="214"/>
    </location>
</feature>
<feature type="transmembrane region" description="Helical" evidence="8">
    <location>
        <begin position="160"/>
        <end position="182"/>
    </location>
</feature>
<feature type="transmembrane region" description="Helical" evidence="8">
    <location>
        <begin position="49"/>
        <end position="68"/>
    </location>
</feature>
<dbReference type="Pfam" id="PF09721">
    <property type="entry name" value="Exosortase_EpsH"/>
    <property type="match status" value="1"/>
</dbReference>
<feature type="transmembrane region" description="Helical" evidence="8">
    <location>
        <begin position="234"/>
        <end position="254"/>
    </location>
</feature>
<dbReference type="NCBIfam" id="TIGR04178">
    <property type="entry name" value="exo_archaeo"/>
    <property type="match status" value="1"/>
</dbReference>
<feature type="transmembrane region" description="Helical" evidence="8">
    <location>
        <begin position="74"/>
        <end position="95"/>
    </location>
</feature>
<keyword evidence="2" id="KW-1003">Cell membrane</keyword>
<dbReference type="NCBIfam" id="TIGR04153">
    <property type="entry name" value="cyanosortA_assc"/>
    <property type="match status" value="1"/>
</dbReference>
<keyword evidence="4 8" id="KW-0812">Transmembrane</keyword>
<keyword evidence="10" id="KW-1185">Reference proteome</keyword>
<keyword evidence="7 8" id="KW-0472">Membrane</keyword>
<comment type="caution">
    <text evidence="9">The sequence shown here is derived from an EMBL/GenBank/DDBJ whole genome shotgun (WGS) entry which is preliminary data.</text>
</comment>
<dbReference type="InterPro" id="IPR019127">
    <property type="entry name" value="Exosortase"/>
</dbReference>
<evidence type="ECO:0000256" key="4">
    <source>
        <dbReference type="ARBA" id="ARBA00022692"/>
    </source>
</evidence>
<evidence type="ECO:0000313" key="9">
    <source>
        <dbReference type="EMBL" id="MDR9894322.1"/>
    </source>
</evidence>
<proteinExistence type="predicted"/>
<keyword evidence="6 8" id="KW-1133">Transmembrane helix</keyword>
<evidence type="ECO:0000256" key="1">
    <source>
        <dbReference type="ARBA" id="ARBA00004651"/>
    </source>
</evidence>
<dbReference type="Proteomes" id="UP000667802">
    <property type="component" value="Unassembled WGS sequence"/>
</dbReference>
<dbReference type="GO" id="GO:0005886">
    <property type="term" value="C:plasma membrane"/>
    <property type="evidence" value="ECO:0007669"/>
    <property type="project" value="UniProtKB-SubCell"/>
</dbReference>
<reference evidence="10" key="1">
    <citation type="journal article" date="2021" name="Science">
        <title>Hunting the eagle killer: A cyanobacterial neurotoxin causes vacuolar myelinopathy.</title>
        <authorList>
            <person name="Breinlinger S."/>
            <person name="Phillips T.J."/>
            <person name="Haram B.N."/>
            <person name="Mares J."/>
            <person name="Martinez Yerena J.A."/>
            <person name="Hrouzek P."/>
            <person name="Sobotka R."/>
            <person name="Henderson W.M."/>
            <person name="Schmieder P."/>
            <person name="Williams S.M."/>
            <person name="Lauderdale J.D."/>
            <person name="Wilde H.D."/>
            <person name="Gerrin W."/>
            <person name="Kust A."/>
            <person name="Washington J.W."/>
            <person name="Wagner C."/>
            <person name="Geier B."/>
            <person name="Liebeke M."/>
            <person name="Enke H."/>
            <person name="Niedermeyer T.H.J."/>
            <person name="Wilde S.B."/>
        </authorList>
    </citation>
    <scope>NUCLEOTIDE SEQUENCE [LARGE SCALE GENOMIC DNA]</scope>
    <source>
        <strain evidence="10">Thurmond2011</strain>
    </source>
</reference>
<gene>
    <name evidence="9" type="ORF">G7B40_007015</name>
</gene>
<evidence type="ECO:0000256" key="2">
    <source>
        <dbReference type="ARBA" id="ARBA00022475"/>
    </source>
</evidence>
<dbReference type="InterPro" id="IPR026392">
    <property type="entry name" value="Exo/Archaeosortase_dom"/>
</dbReference>
<dbReference type="EMBL" id="JAALHA020000002">
    <property type="protein sequence ID" value="MDR9894322.1"/>
    <property type="molecule type" value="Genomic_DNA"/>
</dbReference>
<comment type="subcellular location">
    <subcellularLocation>
        <location evidence="1">Cell membrane</location>
        <topology evidence="1">Multi-pass membrane protein</topology>
    </subcellularLocation>
</comment>
<feature type="transmembrane region" description="Helical" evidence="8">
    <location>
        <begin position="102"/>
        <end position="119"/>
    </location>
</feature>
<dbReference type="AlphaFoldDB" id="A0AAP5I3B3"/>
<feature type="transmembrane region" description="Helical" evidence="8">
    <location>
        <begin position="275"/>
        <end position="295"/>
    </location>
</feature>
<evidence type="ECO:0000313" key="10">
    <source>
        <dbReference type="Proteomes" id="UP000667802"/>
    </source>
</evidence>
<evidence type="ECO:0000256" key="8">
    <source>
        <dbReference type="SAM" id="Phobius"/>
    </source>
</evidence>
<evidence type="ECO:0000256" key="3">
    <source>
        <dbReference type="ARBA" id="ARBA00022670"/>
    </source>
</evidence>
<dbReference type="InterPro" id="IPR026411">
    <property type="entry name" value="Cyanosort_A_assoc"/>
</dbReference>
<evidence type="ECO:0000256" key="5">
    <source>
        <dbReference type="ARBA" id="ARBA00022801"/>
    </source>
</evidence>